<dbReference type="InterPro" id="IPR025714">
    <property type="entry name" value="Methyltranfer_dom"/>
</dbReference>
<dbReference type="GO" id="GO:0016126">
    <property type="term" value="P:sterol biosynthetic process"/>
    <property type="evidence" value="ECO:0007669"/>
    <property type="project" value="TreeGrafter"/>
</dbReference>
<dbReference type="AlphaFoldDB" id="A0A9X6ZEC2"/>
<dbReference type="PANTHER" id="PTHR44068:SF1">
    <property type="entry name" value="HYPOTHETICAL LOC100005854"/>
    <property type="match status" value="1"/>
</dbReference>
<evidence type="ECO:0000313" key="4">
    <source>
        <dbReference type="Proteomes" id="UP000220210"/>
    </source>
</evidence>
<keyword evidence="1" id="KW-0808">Transferase</keyword>
<comment type="caution">
    <text evidence="3">The sequence shown here is derived from an EMBL/GenBank/DDBJ whole genome shotgun (WGS) entry which is preliminary data.</text>
</comment>
<keyword evidence="3" id="KW-0489">Methyltransferase</keyword>
<feature type="domain" description="Methyltransferase" evidence="2">
    <location>
        <begin position="45"/>
        <end position="159"/>
    </location>
</feature>
<evidence type="ECO:0000256" key="1">
    <source>
        <dbReference type="ARBA" id="ARBA00022679"/>
    </source>
</evidence>
<gene>
    <name evidence="3" type="ORF">CN357_26215</name>
</gene>
<dbReference type="PANTHER" id="PTHR44068">
    <property type="entry name" value="ZGC:194242"/>
    <property type="match status" value="1"/>
</dbReference>
<dbReference type="InterPro" id="IPR050447">
    <property type="entry name" value="Erg6_SMT_methyltransf"/>
</dbReference>
<dbReference type="Proteomes" id="UP000220210">
    <property type="component" value="Unassembled WGS sequence"/>
</dbReference>
<protein>
    <submittedName>
        <fullName evidence="3">Class I SAM-dependent methyltransferase</fullName>
    </submittedName>
</protein>
<dbReference type="GO" id="GO:0003838">
    <property type="term" value="F:sterol 24-C-methyltransferase activity"/>
    <property type="evidence" value="ECO:0007669"/>
    <property type="project" value="TreeGrafter"/>
</dbReference>
<reference evidence="3 4" key="1">
    <citation type="submission" date="2017-09" db="EMBL/GenBank/DDBJ databases">
        <title>Large-scale bioinformatics analysis of Bacillus genomes uncovers conserved roles of natural products in bacterial physiology.</title>
        <authorList>
            <consortium name="Agbiome Team Llc"/>
            <person name="Bleich R.M."/>
            <person name="Kirk G.J."/>
            <person name="Santa Maria K.C."/>
            <person name="Allen S.E."/>
            <person name="Farag S."/>
            <person name="Shank E.A."/>
            <person name="Bowers A."/>
        </authorList>
    </citation>
    <scope>NUCLEOTIDE SEQUENCE [LARGE SCALE GENOMIC DNA]</scope>
    <source>
        <strain evidence="3 4">AFS020204</strain>
    </source>
</reference>
<proteinExistence type="predicted"/>
<name>A0A9X6ZEC2_BACCE</name>
<dbReference type="SUPFAM" id="SSF53335">
    <property type="entry name" value="S-adenosyl-L-methionine-dependent methyltransferases"/>
    <property type="match status" value="1"/>
</dbReference>
<dbReference type="GO" id="GO:0032259">
    <property type="term" value="P:methylation"/>
    <property type="evidence" value="ECO:0007669"/>
    <property type="project" value="UniProtKB-KW"/>
</dbReference>
<dbReference type="EMBL" id="NTSO01000021">
    <property type="protein sequence ID" value="PFF44104.1"/>
    <property type="molecule type" value="Genomic_DNA"/>
</dbReference>
<dbReference type="Pfam" id="PF13847">
    <property type="entry name" value="Methyltransf_31"/>
    <property type="match status" value="1"/>
</dbReference>
<dbReference type="CDD" id="cd02440">
    <property type="entry name" value="AdoMet_MTases"/>
    <property type="match status" value="1"/>
</dbReference>
<accession>A0A9X6ZEC2</accession>
<dbReference type="RefSeq" id="WP_087948270.1">
    <property type="nucleotide sequence ID" value="NZ_CP115306.1"/>
</dbReference>
<organism evidence="3 4">
    <name type="scientific">Bacillus cereus</name>
    <dbReference type="NCBI Taxonomy" id="1396"/>
    <lineage>
        <taxon>Bacteria</taxon>
        <taxon>Bacillati</taxon>
        <taxon>Bacillota</taxon>
        <taxon>Bacilli</taxon>
        <taxon>Bacillales</taxon>
        <taxon>Bacillaceae</taxon>
        <taxon>Bacillus</taxon>
        <taxon>Bacillus cereus group</taxon>
    </lineage>
</organism>
<sequence>MNVLERLIEQAKNPRGCVGSFMLNIMNTAHATMTEWALGKVKIREDAVMLDIGCGGGKTIHTLSRMNKNGKLYGIDYSEQAVEDSIKVNKDDVETEKVNIRQANVSNIPFPEESFDIITAFQTHYFWPDLENDVKEIFRVLKHNGYFMIVAELYKINYHMKAYKTKKEMEQLFKKAGFNTIQFHESTNKKWLCVVGGK</sequence>
<evidence type="ECO:0000259" key="2">
    <source>
        <dbReference type="Pfam" id="PF13847"/>
    </source>
</evidence>
<evidence type="ECO:0000313" key="3">
    <source>
        <dbReference type="EMBL" id="PFF44104.1"/>
    </source>
</evidence>
<dbReference type="Gene3D" id="3.40.50.150">
    <property type="entry name" value="Vaccinia Virus protein VP39"/>
    <property type="match status" value="1"/>
</dbReference>
<dbReference type="InterPro" id="IPR029063">
    <property type="entry name" value="SAM-dependent_MTases_sf"/>
</dbReference>